<evidence type="ECO:0000256" key="4">
    <source>
        <dbReference type="ARBA" id="ARBA00022771"/>
    </source>
</evidence>
<dbReference type="FunFam" id="3.30.160.60:FF:002090">
    <property type="entry name" value="Zinc finger protein 473"/>
    <property type="match status" value="1"/>
</dbReference>
<proteinExistence type="predicted"/>
<dbReference type="SMART" id="SM00355">
    <property type="entry name" value="ZnF_C2H2"/>
    <property type="match status" value="3"/>
</dbReference>
<evidence type="ECO:0000313" key="13">
    <source>
        <dbReference type="Proteomes" id="UP000694410"/>
    </source>
</evidence>
<dbReference type="PANTHER" id="PTHR23226">
    <property type="entry name" value="ZINC FINGER AND SCAN DOMAIN-CONTAINING"/>
    <property type="match status" value="1"/>
</dbReference>
<keyword evidence="3" id="KW-0677">Repeat</keyword>
<evidence type="ECO:0000256" key="9">
    <source>
        <dbReference type="PROSITE-ProRule" id="PRU00042"/>
    </source>
</evidence>
<feature type="domain" description="C2H2-type" evidence="11">
    <location>
        <begin position="89"/>
        <end position="116"/>
    </location>
</feature>
<keyword evidence="8" id="KW-0539">Nucleus</keyword>
<dbReference type="PROSITE" id="PS50157">
    <property type="entry name" value="ZINC_FINGER_C2H2_2"/>
    <property type="match status" value="3"/>
</dbReference>
<keyword evidence="7" id="KW-0804">Transcription</keyword>
<dbReference type="AlphaFoldDB" id="A0A8C0UF54"/>
<evidence type="ECO:0000256" key="8">
    <source>
        <dbReference type="ARBA" id="ARBA00023242"/>
    </source>
</evidence>
<dbReference type="InterPro" id="IPR013087">
    <property type="entry name" value="Znf_C2H2_type"/>
</dbReference>
<evidence type="ECO:0000256" key="10">
    <source>
        <dbReference type="SAM" id="MobiDB-lite"/>
    </source>
</evidence>
<feature type="region of interest" description="Disordered" evidence="10">
    <location>
        <begin position="21"/>
        <end position="47"/>
    </location>
</feature>
<evidence type="ECO:0000256" key="1">
    <source>
        <dbReference type="ARBA" id="ARBA00004123"/>
    </source>
</evidence>
<reference evidence="12" key="2">
    <citation type="submission" date="2025-09" db="UniProtKB">
        <authorList>
            <consortium name="Ensembl"/>
        </authorList>
    </citation>
    <scope>IDENTIFICATION</scope>
</reference>
<comment type="subcellular location">
    <subcellularLocation>
        <location evidence="1">Nucleus</location>
    </subcellularLocation>
</comment>
<feature type="domain" description="C2H2-type" evidence="11">
    <location>
        <begin position="61"/>
        <end position="88"/>
    </location>
</feature>
<keyword evidence="13" id="KW-1185">Reference proteome</keyword>
<dbReference type="PANTHER" id="PTHR23226:SF416">
    <property type="entry name" value="FI01424P"/>
    <property type="match status" value="1"/>
</dbReference>
<keyword evidence="5" id="KW-0862">Zinc</keyword>
<dbReference type="Proteomes" id="UP000694410">
    <property type="component" value="Unplaced"/>
</dbReference>
<keyword evidence="4 9" id="KW-0863">Zinc-finger</keyword>
<evidence type="ECO:0000259" key="11">
    <source>
        <dbReference type="PROSITE" id="PS50157"/>
    </source>
</evidence>
<dbReference type="GO" id="GO:0000981">
    <property type="term" value="F:DNA-binding transcription factor activity, RNA polymerase II-specific"/>
    <property type="evidence" value="ECO:0007669"/>
    <property type="project" value="TreeGrafter"/>
</dbReference>
<evidence type="ECO:0000256" key="2">
    <source>
        <dbReference type="ARBA" id="ARBA00022723"/>
    </source>
</evidence>
<feature type="compositionally biased region" description="Basic and acidic residues" evidence="10">
    <location>
        <begin position="28"/>
        <end position="40"/>
    </location>
</feature>
<dbReference type="FunFam" id="3.30.160.60:FF:000176">
    <property type="entry name" value="zinc finger protein 70"/>
    <property type="match status" value="1"/>
</dbReference>
<protein>
    <recommendedName>
        <fullName evidence="11">C2H2-type domain-containing protein</fullName>
    </recommendedName>
</protein>
<dbReference type="FunFam" id="3.30.160.60:FF:000003">
    <property type="entry name" value="Zinc finger protein 3 homolog"/>
    <property type="match status" value="1"/>
</dbReference>
<accession>A0A8C0UF54</accession>
<evidence type="ECO:0000256" key="3">
    <source>
        <dbReference type="ARBA" id="ARBA00022737"/>
    </source>
</evidence>
<dbReference type="Gene3D" id="3.30.160.60">
    <property type="entry name" value="Classic Zinc Finger"/>
    <property type="match status" value="3"/>
</dbReference>
<dbReference type="GO" id="GO:0031981">
    <property type="term" value="C:nuclear lumen"/>
    <property type="evidence" value="ECO:0007669"/>
    <property type="project" value="UniProtKB-ARBA"/>
</dbReference>
<sequence length="190" mass="21262">SGILEDLGDIYGTYGGRRVSKPIPGCPEEERPTLCREGGRRSSQGSELVAREQFHDGEKPYKCLECGKTFSHSRSLIHHQMIHTGEWAYECGECRKGFSCLSYVITHQHRHTGERPYKCPECGKSFQTSSQLLMHNTTPPLLPTRTSTLGRGPMSVPSVGRLFSPLMLPRWFISCKPCLILIPTPFPIAS</sequence>
<dbReference type="GO" id="GO:0000978">
    <property type="term" value="F:RNA polymerase II cis-regulatory region sequence-specific DNA binding"/>
    <property type="evidence" value="ECO:0007669"/>
    <property type="project" value="TreeGrafter"/>
</dbReference>
<dbReference type="SUPFAM" id="SSF57667">
    <property type="entry name" value="beta-beta-alpha zinc fingers"/>
    <property type="match status" value="2"/>
</dbReference>
<reference evidence="12" key="1">
    <citation type="submission" date="2025-08" db="UniProtKB">
        <authorList>
            <consortium name="Ensembl"/>
        </authorList>
    </citation>
    <scope>IDENTIFICATION</scope>
</reference>
<evidence type="ECO:0000313" key="12">
    <source>
        <dbReference type="Ensembl" id="ENSCCEP00000006640.1"/>
    </source>
</evidence>
<dbReference type="PROSITE" id="PS00028">
    <property type="entry name" value="ZINC_FINGER_C2H2_1"/>
    <property type="match status" value="2"/>
</dbReference>
<evidence type="ECO:0000256" key="6">
    <source>
        <dbReference type="ARBA" id="ARBA00023015"/>
    </source>
</evidence>
<feature type="domain" description="C2H2-type" evidence="11">
    <location>
        <begin position="117"/>
        <end position="135"/>
    </location>
</feature>
<keyword evidence="6" id="KW-0805">Transcription regulation</keyword>
<organism evidence="12 13">
    <name type="scientific">Cyanistes caeruleus</name>
    <name type="common">Eurasian blue tit</name>
    <name type="synonym">Parus caeruleus</name>
    <dbReference type="NCBI Taxonomy" id="156563"/>
    <lineage>
        <taxon>Eukaryota</taxon>
        <taxon>Metazoa</taxon>
        <taxon>Chordata</taxon>
        <taxon>Craniata</taxon>
        <taxon>Vertebrata</taxon>
        <taxon>Euteleostomi</taxon>
        <taxon>Archelosauria</taxon>
        <taxon>Archosauria</taxon>
        <taxon>Dinosauria</taxon>
        <taxon>Saurischia</taxon>
        <taxon>Theropoda</taxon>
        <taxon>Coelurosauria</taxon>
        <taxon>Aves</taxon>
        <taxon>Neognathae</taxon>
        <taxon>Neoaves</taxon>
        <taxon>Telluraves</taxon>
        <taxon>Australaves</taxon>
        <taxon>Passeriformes</taxon>
        <taxon>Paridae</taxon>
        <taxon>Cyanistes</taxon>
    </lineage>
</organism>
<evidence type="ECO:0000256" key="7">
    <source>
        <dbReference type="ARBA" id="ARBA00023163"/>
    </source>
</evidence>
<dbReference type="Pfam" id="PF00096">
    <property type="entry name" value="zf-C2H2"/>
    <property type="match status" value="2"/>
</dbReference>
<evidence type="ECO:0000256" key="5">
    <source>
        <dbReference type="ARBA" id="ARBA00022833"/>
    </source>
</evidence>
<name>A0A8C0UF54_CYACU</name>
<dbReference type="GO" id="GO:0008270">
    <property type="term" value="F:zinc ion binding"/>
    <property type="evidence" value="ECO:0007669"/>
    <property type="project" value="UniProtKB-KW"/>
</dbReference>
<dbReference type="InterPro" id="IPR036236">
    <property type="entry name" value="Znf_C2H2_sf"/>
</dbReference>
<keyword evidence="2" id="KW-0479">Metal-binding</keyword>
<dbReference type="Ensembl" id="ENSCCET00000010763.1">
    <property type="protein sequence ID" value="ENSCCEP00000006640.1"/>
    <property type="gene ID" value="ENSCCEG00000007086.1"/>
</dbReference>